<evidence type="ECO:0000256" key="3">
    <source>
        <dbReference type="ARBA" id="ARBA00022737"/>
    </source>
</evidence>
<protein>
    <submittedName>
        <fullName evidence="6">Leucine rich repeat containing 70</fullName>
    </submittedName>
</protein>
<dbReference type="GeneTree" id="ENSGT00940000163637"/>
<reference evidence="6" key="1">
    <citation type="submission" date="2025-08" db="UniProtKB">
        <authorList>
            <consortium name="Ensembl"/>
        </authorList>
    </citation>
    <scope>IDENTIFICATION</scope>
</reference>
<evidence type="ECO:0000256" key="2">
    <source>
        <dbReference type="ARBA" id="ARBA00022729"/>
    </source>
</evidence>
<evidence type="ECO:0000259" key="5">
    <source>
        <dbReference type="SMART" id="SM00013"/>
    </source>
</evidence>
<dbReference type="GO" id="GO:0031012">
    <property type="term" value="C:extracellular matrix"/>
    <property type="evidence" value="ECO:0007669"/>
    <property type="project" value="TreeGrafter"/>
</dbReference>
<keyword evidence="3" id="KW-0677">Repeat</keyword>
<evidence type="ECO:0000256" key="1">
    <source>
        <dbReference type="ARBA" id="ARBA00022614"/>
    </source>
</evidence>
<accession>A0A8C0GCF2</accession>
<gene>
    <name evidence="6" type="primary">LRRC70</name>
</gene>
<feature type="signal peptide" evidence="4">
    <location>
        <begin position="1"/>
        <end position="32"/>
    </location>
</feature>
<name>A0A8C0GCF2_CHEAB</name>
<dbReference type="Pfam" id="PF13855">
    <property type="entry name" value="LRR_8"/>
    <property type="match status" value="2"/>
</dbReference>
<dbReference type="SUPFAM" id="SSF52058">
    <property type="entry name" value="L domain-like"/>
    <property type="match status" value="1"/>
</dbReference>
<evidence type="ECO:0000256" key="4">
    <source>
        <dbReference type="SAM" id="SignalP"/>
    </source>
</evidence>
<dbReference type="SMART" id="SM00369">
    <property type="entry name" value="LRR_TYP"/>
    <property type="match status" value="6"/>
</dbReference>
<dbReference type="GO" id="GO:0005886">
    <property type="term" value="C:plasma membrane"/>
    <property type="evidence" value="ECO:0007669"/>
    <property type="project" value="Ensembl"/>
</dbReference>
<dbReference type="Pfam" id="PF00560">
    <property type="entry name" value="LRR_1"/>
    <property type="match status" value="1"/>
</dbReference>
<dbReference type="FunFam" id="3.80.10.10:FF:000082">
    <property type="entry name" value="Leucine-rich repeat-containing 24"/>
    <property type="match status" value="1"/>
</dbReference>
<proteinExistence type="predicted"/>
<dbReference type="Ensembl" id="ENSCABT00000002984.1">
    <property type="protein sequence ID" value="ENSCABP00000002758.1"/>
    <property type="gene ID" value="ENSCABG00000002132.1"/>
</dbReference>
<dbReference type="GO" id="GO:0005615">
    <property type="term" value="C:extracellular space"/>
    <property type="evidence" value="ECO:0007669"/>
    <property type="project" value="TreeGrafter"/>
</dbReference>
<keyword evidence="2 4" id="KW-0732">Signal</keyword>
<dbReference type="PANTHER" id="PTHR24373">
    <property type="entry name" value="SLIT RELATED LEUCINE-RICH REPEAT NEURONAL PROTEIN"/>
    <property type="match status" value="1"/>
</dbReference>
<dbReference type="Gene3D" id="3.80.10.10">
    <property type="entry name" value="Ribonuclease Inhibitor"/>
    <property type="match status" value="2"/>
</dbReference>
<reference evidence="6" key="2">
    <citation type="submission" date="2025-09" db="UniProtKB">
        <authorList>
            <consortium name="Ensembl"/>
        </authorList>
    </citation>
    <scope>IDENTIFICATION</scope>
</reference>
<dbReference type="InterPro" id="IPR032675">
    <property type="entry name" value="LRR_dom_sf"/>
</dbReference>
<dbReference type="PANTHER" id="PTHR24373:SF398">
    <property type="entry name" value="LEUCINE-RICH REPEAT-CONTAINING G-PROTEIN COUPLED RECEPTOR 6"/>
    <property type="match status" value="1"/>
</dbReference>
<dbReference type="AlphaFoldDB" id="A0A8C0GCF2"/>
<feature type="chain" id="PRO_5034701410" evidence="4">
    <location>
        <begin position="33"/>
        <end position="276"/>
    </location>
</feature>
<sequence>MCGLQSSVPCTGVFLHILNCFLLLLLLKEVLGCPSVCQLCTGKQVNCRNLGLSSIPKNFPKSTVLVYLSGNNISHVIPNELTGLQKLAVLYLDNSSISYVHPKAFVELNKLCYLHLNNNHIKRMDPGIFEGLSDLHCLYLQNNQISFVPRGLFSGLISLILSHNDLEHVNSNTFSSLHNLMYLQLDKNKIVSIGDNTFEKMGSSLKILNLASNNLTDLQPKGMPSSIGKEMEPVLMGNRTKSGTGSRSLFARSQDHSLVQPLLSHSCRRGTLSLST</sequence>
<evidence type="ECO:0000313" key="7">
    <source>
        <dbReference type="Proteomes" id="UP000694404"/>
    </source>
</evidence>
<keyword evidence="1" id="KW-0433">Leucine-rich repeat</keyword>
<dbReference type="InterPro" id="IPR000372">
    <property type="entry name" value="LRRNT"/>
</dbReference>
<dbReference type="InterPro" id="IPR003591">
    <property type="entry name" value="Leu-rich_rpt_typical-subtyp"/>
</dbReference>
<feature type="domain" description="LRRNT" evidence="5">
    <location>
        <begin position="32"/>
        <end position="65"/>
    </location>
</feature>
<dbReference type="InterPro" id="IPR050328">
    <property type="entry name" value="Dev_Immune_Receptor"/>
</dbReference>
<dbReference type="Proteomes" id="UP000694404">
    <property type="component" value="Unplaced"/>
</dbReference>
<keyword evidence="7" id="KW-1185">Reference proteome</keyword>
<dbReference type="InterPro" id="IPR001611">
    <property type="entry name" value="Leu-rich_rpt"/>
</dbReference>
<dbReference type="PROSITE" id="PS51450">
    <property type="entry name" value="LRR"/>
    <property type="match status" value="1"/>
</dbReference>
<dbReference type="SMART" id="SM00013">
    <property type="entry name" value="LRRNT"/>
    <property type="match status" value="1"/>
</dbReference>
<evidence type="ECO:0000313" key="6">
    <source>
        <dbReference type="Ensembl" id="ENSCABP00000002758.1"/>
    </source>
</evidence>
<organism evidence="6 7">
    <name type="scientific">Chelonoidis abingdonii</name>
    <name type="common">Abingdon island giant tortoise</name>
    <name type="synonym">Testudo abingdonii</name>
    <dbReference type="NCBI Taxonomy" id="106734"/>
    <lineage>
        <taxon>Eukaryota</taxon>
        <taxon>Metazoa</taxon>
        <taxon>Chordata</taxon>
        <taxon>Craniata</taxon>
        <taxon>Vertebrata</taxon>
        <taxon>Euteleostomi</taxon>
        <taxon>Archelosauria</taxon>
        <taxon>Testudinata</taxon>
        <taxon>Testudines</taxon>
        <taxon>Cryptodira</taxon>
        <taxon>Durocryptodira</taxon>
        <taxon>Testudinoidea</taxon>
        <taxon>Testudinidae</taxon>
        <taxon>Chelonoidis</taxon>
    </lineage>
</organism>
<dbReference type="GO" id="GO:0060760">
    <property type="term" value="P:positive regulation of response to cytokine stimulus"/>
    <property type="evidence" value="ECO:0007669"/>
    <property type="project" value="Ensembl"/>
</dbReference>
<dbReference type="OMA" id="CLESTRT"/>